<dbReference type="OrthoDB" id="1162399at2759"/>
<accession>A0A086J415</accession>
<sequence>MFYIRQMEERIVLEPKYLGKKIEETVRKRLVSEVEGKCMAECGYIISIISIDNLYTTEIDSATGSGTFLAEYSALTLFPKKNEVANAVVHEINKMGVFCYIGPLSVFISIHQLSGQFIEAGAHSSIIQHDGGSAIVKDSIVRLKLIGVKIEPTKIFGVATINDDYLGNIQ</sequence>
<comment type="subcellular location">
    <subcellularLocation>
        <location evidence="1">Nucleus</location>
    </subcellularLocation>
</comment>
<dbReference type="STRING" id="944018.H8Z8X2"/>
<proteinExistence type="inferred from homology"/>
<dbReference type="InterPro" id="IPR045113">
    <property type="entry name" value="Rpb7-like"/>
</dbReference>
<dbReference type="HOGENOM" id="CLU_085878_2_0_1"/>
<evidence type="ECO:0000256" key="1">
    <source>
        <dbReference type="ARBA" id="ARBA00004123"/>
    </source>
</evidence>
<dbReference type="SUPFAM" id="SSF50249">
    <property type="entry name" value="Nucleic acid-binding proteins"/>
    <property type="match status" value="1"/>
</dbReference>
<reference evidence="8" key="2">
    <citation type="submission" date="2012-10" db="EMBL/GenBank/DDBJ databases">
        <authorList>
            <consortium name="The Broad Institute Genome Sequencing Platform"/>
            <consortium name="The Broad Institute Genome Sequencing Center for Infectious Disease"/>
            <person name="Cuomo C."/>
            <person name="Troemel E."/>
            <person name="Walker B."/>
            <person name="Young S.K."/>
            <person name="Zeng Q."/>
            <person name="Gargeya S."/>
            <person name="Fitzgerald M."/>
            <person name="Haas B."/>
            <person name="Abouelleil A."/>
            <person name="Alvarado L."/>
            <person name="Arachchi H.M."/>
            <person name="Berlin A.M."/>
            <person name="Chapman S.B."/>
            <person name="Goldberg J."/>
            <person name="Griggs A."/>
            <person name="Gujja S."/>
            <person name="Hansen M."/>
            <person name="Howarth C."/>
            <person name="Imamovic A."/>
            <person name="Larimer J."/>
            <person name="McCowan C."/>
            <person name="Murphy C."/>
            <person name="Neiman D."/>
            <person name="Pearson M."/>
            <person name="Priest M."/>
            <person name="Roberts A."/>
            <person name="Saif S."/>
            <person name="Shea T."/>
            <person name="Sisk P."/>
            <person name="Sykes S."/>
            <person name="Wortman J."/>
            <person name="Nusbaum C."/>
            <person name="Birren B."/>
        </authorList>
    </citation>
    <scope>NUCLEOTIDE SEQUENCE</scope>
    <source>
        <strain evidence="8">ERTm6</strain>
    </source>
</reference>
<dbReference type="GO" id="GO:0031369">
    <property type="term" value="F:translation initiation factor binding"/>
    <property type="evidence" value="ECO:0007669"/>
    <property type="project" value="TreeGrafter"/>
</dbReference>
<dbReference type="GO" id="GO:0045948">
    <property type="term" value="P:positive regulation of translational initiation"/>
    <property type="evidence" value="ECO:0007669"/>
    <property type="project" value="TreeGrafter"/>
</dbReference>
<dbReference type="InterPro" id="IPR005576">
    <property type="entry name" value="Rpb7-like_N"/>
</dbReference>
<reference evidence="8 9" key="3">
    <citation type="journal article" date="2014" name="Genome Announc.">
        <title>Genome Sequence of the Microsporidian Species Nematocida sp1 Strain ERTm6 (ATCC PRA-372).</title>
        <authorList>
            <person name="Bakowski M.A."/>
            <person name="Priest M."/>
            <person name="Young S."/>
            <person name="Cuomo C.A."/>
            <person name="Troemel E.R."/>
        </authorList>
    </citation>
    <scope>NUCLEOTIDE SEQUENCE [LARGE SCALE GENOMIC DNA]</scope>
    <source>
        <strain evidence="8 9">ERTm6</strain>
    </source>
</reference>
<evidence type="ECO:0000256" key="3">
    <source>
        <dbReference type="ARBA" id="ARBA00022478"/>
    </source>
</evidence>
<name>H8Z8X2_NEMA1</name>
<gene>
    <name evidence="7" type="ORF">NERG_00043</name>
    <name evidence="8" type="ORF">NESG_01039</name>
</gene>
<reference evidence="7" key="1">
    <citation type="submission" date="2011-03" db="EMBL/GenBank/DDBJ databases">
        <title>The Genome Sequence of Nematocida sp1 strain ERTm2.</title>
        <authorList>
            <consortium name="The Broad Institute Genome Sequencing Platform"/>
            <consortium name="The Broad Institute Genome Sequencing Center for Infectious Disease"/>
            <person name="Cuomo C."/>
            <person name="Troemel E."/>
            <person name="Young S.K."/>
            <person name="Zeng Q."/>
            <person name="Gargeya S."/>
            <person name="Fitzgerald M."/>
            <person name="Haas B."/>
            <person name="Abouelleil A."/>
            <person name="Alvarado L."/>
            <person name="Arachchi H.M."/>
            <person name="Berlin A."/>
            <person name="Brown A."/>
            <person name="Chapman S.B."/>
            <person name="Chen Z."/>
            <person name="Dunbar C."/>
            <person name="Freedman E."/>
            <person name="Gearin G."/>
            <person name="Gellesch M."/>
            <person name="Goldberg J."/>
            <person name="Griggs A."/>
            <person name="Gujja S."/>
            <person name="Heilman E.R."/>
            <person name="Heiman D."/>
            <person name="Howarth C."/>
            <person name="Larson L."/>
            <person name="Lui A."/>
            <person name="MacDonald P.J.P."/>
            <person name="Mehta T."/>
            <person name="Montmayeur A."/>
            <person name="Murphy C."/>
            <person name="Neiman D."/>
            <person name="Pearson M."/>
            <person name="Priest M."/>
            <person name="Roberts A."/>
            <person name="Saif S."/>
            <person name="Shea T."/>
            <person name="Shenoy N."/>
            <person name="Sisk P."/>
            <person name="Stolte C."/>
            <person name="Sykes S."/>
            <person name="White J."/>
            <person name="Yandava C."/>
            <person name="Wortman J."/>
            <person name="Nusbaum C."/>
            <person name="Birren B."/>
        </authorList>
    </citation>
    <scope>NUCLEOTIDE SEQUENCE</scope>
    <source>
        <strain evidence="7">ERTm2</strain>
    </source>
</reference>
<evidence type="ECO:0000313" key="8">
    <source>
        <dbReference type="EMBL" id="KFG26883.1"/>
    </source>
</evidence>
<dbReference type="GO" id="GO:0003697">
    <property type="term" value="F:single-stranded DNA binding"/>
    <property type="evidence" value="ECO:0007669"/>
    <property type="project" value="TreeGrafter"/>
</dbReference>
<dbReference type="EMBL" id="JH604633">
    <property type="protein sequence ID" value="EHY66403.1"/>
    <property type="molecule type" value="Genomic_DNA"/>
</dbReference>
<evidence type="ECO:0000256" key="2">
    <source>
        <dbReference type="ARBA" id="ARBA00009307"/>
    </source>
</evidence>
<dbReference type="PANTHER" id="PTHR12709">
    <property type="entry name" value="DNA-DIRECTED RNA POLYMERASE II, III"/>
    <property type="match status" value="1"/>
</dbReference>
<dbReference type="Proteomes" id="UP000054524">
    <property type="component" value="Unassembled WGS sequence"/>
</dbReference>
<dbReference type="Proteomes" id="UP000005622">
    <property type="component" value="Unassembled WGS sequence"/>
</dbReference>
<feature type="domain" description="S1 motif" evidence="5">
    <location>
        <begin position="79"/>
        <end position="116"/>
    </location>
</feature>
<evidence type="ECO:0000313" key="7">
    <source>
        <dbReference type="EMBL" id="EHY66403.1"/>
    </source>
</evidence>
<dbReference type="GO" id="GO:0003727">
    <property type="term" value="F:single-stranded RNA binding"/>
    <property type="evidence" value="ECO:0007669"/>
    <property type="project" value="TreeGrafter"/>
</dbReference>
<protein>
    <recommendedName>
        <fullName evidence="10">DNA-directed RNA polymerase II subunit RPB7</fullName>
    </recommendedName>
</protein>
<evidence type="ECO:0008006" key="10">
    <source>
        <dbReference type="Google" id="ProtNLM"/>
    </source>
</evidence>
<dbReference type="GO" id="GO:0006367">
    <property type="term" value="P:transcription initiation at RNA polymerase II promoter"/>
    <property type="evidence" value="ECO:0007669"/>
    <property type="project" value="TreeGrafter"/>
</dbReference>
<dbReference type="AlphaFoldDB" id="H8Z8X2"/>
<evidence type="ECO:0000259" key="6">
    <source>
        <dbReference type="Pfam" id="PF03876"/>
    </source>
</evidence>
<dbReference type="PANTHER" id="PTHR12709:SF4">
    <property type="entry name" value="DNA-DIRECTED RNA POLYMERASE II SUBUNIT RPB7"/>
    <property type="match status" value="1"/>
</dbReference>
<dbReference type="GO" id="GO:0060213">
    <property type="term" value="P:positive regulation of nuclear-transcribed mRNA poly(A) tail shortening"/>
    <property type="evidence" value="ECO:0007669"/>
    <property type="project" value="TreeGrafter"/>
</dbReference>
<feature type="domain" description="RNA polymerase Rpb7-like N-terminal" evidence="6">
    <location>
        <begin position="11"/>
        <end position="56"/>
    </location>
</feature>
<dbReference type="FunFam" id="2.40.50.140:FF:000043">
    <property type="entry name" value="DNA-directed RNA polymerase II subunit RPB7"/>
    <property type="match status" value="1"/>
</dbReference>
<dbReference type="Pfam" id="PF00575">
    <property type="entry name" value="S1"/>
    <property type="match status" value="1"/>
</dbReference>
<keyword evidence="9" id="KW-1185">Reference proteome</keyword>
<dbReference type="InterPro" id="IPR012340">
    <property type="entry name" value="NA-bd_OB-fold"/>
</dbReference>
<dbReference type="GO" id="GO:0005665">
    <property type="term" value="C:RNA polymerase II, core complex"/>
    <property type="evidence" value="ECO:0007669"/>
    <property type="project" value="TreeGrafter"/>
</dbReference>
<organism evidence="7">
    <name type="scientific">Nematocida ausubeli (strain ATCC PRA-371 / ERTm2)</name>
    <name type="common">Nematode killer fungus</name>
    <dbReference type="NCBI Taxonomy" id="1913371"/>
    <lineage>
        <taxon>Eukaryota</taxon>
        <taxon>Fungi</taxon>
        <taxon>Fungi incertae sedis</taxon>
        <taxon>Microsporidia</taxon>
        <taxon>Nematocida</taxon>
    </lineage>
</organism>
<dbReference type="Pfam" id="PF03876">
    <property type="entry name" value="SHS2_Rpb7-N"/>
    <property type="match status" value="1"/>
</dbReference>
<keyword evidence="3" id="KW-0240">DNA-directed RNA polymerase</keyword>
<dbReference type="Gene3D" id="2.40.50.140">
    <property type="entry name" value="Nucleic acid-binding proteins"/>
    <property type="match status" value="1"/>
</dbReference>
<dbReference type="InterPro" id="IPR003029">
    <property type="entry name" value="S1_domain"/>
</dbReference>
<evidence type="ECO:0000313" key="9">
    <source>
        <dbReference type="Proteomes" id="UP000054524"/>
    </source>
</evidence>
<dbReference type="GO" id="GO:0000932">
    <property type="term" value="C:P-body"/>
    <property type="evidence" value="ECO:0007669"/>
    <property type="project" value="TreeGrafter"/>
</dbReference>
<dbReference type="InterPro" id="IPR036898">
    <property type="entry name" value="RNA_pol_Rpb7-like_N_sf"/>
</dbReference>
<keyword evidence="4" id="KW-0804">Transcription</keyword>
<evidence type="ECO:0000259" key="5">
    <source>
        <dbReference type="Pfam" id="PF00575"/>
    </source>
</evidence>
<dbReference type="Gene3D" id="3.30.1490.120">
    <property type="entry name" value="RNA polymerase Rpb7-like, N-terminal domain"/>
    <property type="match status" value="1"/>
</dbReference>
<evidence type="ECO:0000256" key="4">
    <source>
        <dbReference type="ARBA" id="ARBA00023163"/>
    </source>
</evidence>
<dbReference type="EMBL" id="AKIJ01000002">
    <property type="protein sequence ID" value="KFG26883.1"/>
    <property type="molecule type" value="Genomic_DNA"/>
</dbReference>
<dbReference type="SUPFAM" id="SSF88798">
    <property type="entry name" value="N-terminal, heterodimerisation domain of RBP7 (RpoE)"/>
    <property type="match status" value="1"/>
</dbReference>
<comment type="similarity">
    <text evidence="2">Belongs to the eukaryotic RPB7/RPC8 RNA polymerase subunit family.</text>
</comment>
<accession>H8Z8X2</accession>